<comment type="caution">
    <text evidence="1">The sequence shown here is derived from an EMBL/GenBank/DDBJ whole genome shotgun (WGS) entry which is preliminary data.</text>
</comment>
<proteinExistence type="predicted"/>
<evidence type="ECO:0000313" key="1">
    <source>
        <dbReference type="EMBL" id="KKW10200.1"/>
    </source>
</evidence>
<gene>
    <name evidence="1" type="ORF">UY48_C0045G0011</name>
</gene>
<reference evidence="1 2" key="1">
    <citation type="journal article" date="2015" name="Nature">
        <title>rRNA introns, odd ribosomes, and small enigmatic genomes across a large radiation of phyla.</title>
        <authorList>
            <person name="Brown C.T."/>
            <person name="Hug L.A."/>
            <person name="Thomas B.C."/>
            <person name="Sharon I."/>
            <person name="Castelle C.J."/>
            <person name="Singh A."/>
            <person name="Wilkins M.J."/>
            <person name="Williams K.H."/>
            <person name="Banfield J.F."/>
        </authorList>
    </citation>
    <scope>NUCLEOTIDE SEQUENCE [LARGE SCALE GENOMIC DNA]</scope>
</reference>
<evidence type="ECO:0000313" key="2">
    <source>
        <dbReference type="Proteomes" id="UP000034588"/>
    </source>
</evidence>
<dbReference type="Proteomes" id="UP000034588">
    <property type="component" value="Unassembled WGS sequence"/>
</dbReference>
<dbReference type="AlphaFoldDB" id="A0A0G1VV82"/>
<accession>A0A0G1VV82</accession>
<name>A0A0G1VV82_9BACT</name>
<dbReference type="EMBL" id="LCQD01000045">
    <property type="protein sequence ID" value="KKW10200.1"/>
    <property type="molecule type" value="Genomic_DNA"/>
</dbReference>
<protein>
    <submittedName>
        <fullName evidence="1">Uncharacterized protein</fullName>
    </submittedName>
</protein>
<organism evidence="1 2">
    <name type="scientific">Candidatus Gottesmanbacteria bacterium GW2011_GWB1_49_7</name>
    <dbReference type="NCBI Taxonomy" id="1618448"/>
    <lineage>
        <taxon>Bacteria</taxon>
        <taxon>Candidatus Gottesmaniibacteriota</taxon>
    </lineage>
</organism>
<sequence length="78" mass="9019">MSVLFEKYKTKSSNGLTLYQIPMGEAIDTFLELEEAYKNFSKLPYSSGWSVARQQIVERRAEIRKLLDKFIIHASSSE</sequence>